<evidence type="ECO:0000256" key="5">
    <source>
        <dbReference type="ARBA" id="ARBA00023157"/>
    </source>
</evidence>
<dbReference type="OrthoDB" id="8440449at2759"/>
<evidence type="ECO:0000256" key="2">
    <source>
        <dbReference type="ARBA" id="ARBA00022670"/>
    </source>
</evidence>
<sequence>MQTCEKPSEMLLKIFLVSAAILGISQGRVTIGRYERKGGYVAVNPHLMGGTVVSDRFYASMVSIRYNAKHVCGGVILNENWILTAAQCLENHSPSSVTAVVGSNLLNSGDSHAVSEIKLHEEYDVASSWRNDIALLRAGGELSSELRSVDLLVGDLNRCNTTYHKYHLNVYSTQFCDTGVQGKAACDGDMGGPLFIDDQVYGIVSWGRPCGYAGYPSVYTKVSEYIDWINVHVNPI</sequence>
<dbReference type="PRINTS" id="PR00722">
    <property type="entry name" value="CHYMOTRYPSIN"/>
</dbReference>
<reference evidence="7" key="2">
    <citation type="submission" date="2017-10" db="EMBL/GenBank/DDBJ databases">
        <title>Ladona fulva Genome sequencing and assembly.</title>
        <authorList>
            <person name="Murali S."/>
            <person name="Richards S."/>
            <person name="Bandaranaike D."/>
            <person name="Bellair M."/>
            <person name="Blankenburg K."/>
            <person name="Chao H."/>
            <person name="Dinh H."/>
            <person name="Doddapaneni H."/>
            <person name="Dugan-Rocha S."/>
            <person name="Elkadiri S."/>
            <person name="Gnanaolivu R."/>
            <person name="Hernandez B."/>
            <person name="Skinner E."/>
            <person name="Javaid M."/>
            <person name="Lee S."/>
            <person name="Li M."/>
            <person name="Ming W."/>
            <person name="Munidasa M."/>
            <person name="Muniz J."/>
            <person name="Nguyen L."/>
            <person name="Hughes D."/>
            <person name="Osuji N."/>
            <person name="Pu L.-L."/>
            <person name="Puazo M."/>
            <person name="Qu C."/>
            <person name="Quiroz J."/>
            <person name="Raj R."/>
            <person name="Weissenberger G."/>
            <person name="Xin Y."/>
            <person name="Zou X."/>
            <person name="Han Y."/>
            <person name="Worley K."/>
            <person name="Muzny D."/>
            <person name="Gibbs R."/>
        </authorList>
    </citation>
    <scope>NUCLEOTIDE SEQUENCE</scope>
    <source>
        <strain evidence="7">Sampled in the wild</strain>
    </source>
</reference>
<keyword evidence="2" id="KW-0645">Protease</keyword>
<evidence type="ECO:0000313" key="8">
    <source>
        <dbReference type="Proteomes" id="UP000792457"/>
    </source>
</evidence>
<keyword evidence="3" id="KW-0378">Hydrolase</keyword>
<protein>
    <recommendedName>
        <fullName evidence="6">Peptidase S1 domain-containing protein</fullName>
    </recommendedName>
</protein>
<dbReference type="PANTHER" id="PTHR24276">
    <property type="entry name" value="POLYSERASE-RELATED"/>
    <property type="match status" value="1"/>
</dbReference>
<reference evidence="7" key="1">
    <citation type="submission" date="2013-04" db="EMBL/GenBank/DDBJ databases">
        <authorList>
            <person name="Qu J."/>
            <person name="Murali S.C."/>
            <person name="Bandaranaike D."/>
            <person name="Bellair M."/>
            <person name="Blankenburg K."/>
            <person name="Chao H."/>
            <person name="Dinh H."/>
            <person name="Doddapaneni H."/>
            <person name="Downs B."/>
            <person name="Dugan-Rocha S."/>
            <person name="Elkadiri S."/>
            <person name="Gnanaolivu R.D."/>
            <person name="Hernandez B."/>
            <person name="Javaid M."/>
            <person name="Jayaseelan J.C."/>
            <person name="Lee S."/>
            <person name="Li M."/>
            <person name="Ming W."/>
            <person name="Munidasa M."/>
            <person name="Muniz J."/>
            <person name="Nguyen L."/>
            <person name="Ongeri F."/>
            <person name="Osuji N."/>
            <person name="Pu L.-L."/>
            <person name="Puazo M."/>
            <person name="Qu C."/>
            <person name="Quiroz J."/>
            <person name="Raj R."/>
            <person name="Weissenberger G."/>
            <person name="Xin Y."/>
            <person name="Zou X."/>
            <person name="Han Y."/>
            <person name="Richards S."/>
            <person name="Worley K."/>
            <person name="Muzny D."/>
            <person name="Gibbs R."/>
        </authorList>
    </citation>
    <scope>NUCLEOTIDE SEQUENCE</scope>
    <source>
        <strain evidence="7">Sampled in the wild</strain>
    </source>
</reference>
<proteinExistence type="inferred from homology"/>
<dbReference type="FunFam" id="2.40.10.10:FF:000068">
    <property type="entry name" value="transmembrane protease serine 2"/>
    <property type="match status" value="1"/>
</dbReference>
<comment type="similarity">
    <text evidence="1">Belongs to the peptidase S1 family.</text>
</comment>
<keyword evidence="5" id="KW-1015">Disulfide bond</keyword>
<evidence type="ECO:0000259" key="6">
    <source>
        <dbReference type="PROSITE" id="PS50240"/>
    </source>
</evidence>
<dbReference type="InterPro" id="IPR001254">
    <property type="entry name" value="Trypsin_dom"/>
</dbReference>
<dbReference type="GO" id="GO:0006508">
    <property type="term" value="P:proteolysis"/>
    <property type="evidence" value="ECO:0007669"/>
    <property type="project" value="UniProtKB-KW"/>
</dbReference>
<feature type="domain" description="Peptidase S1" evidence="6">
    <location>
        <begin position="47"/>
        <end position="234"/>
    </location>
</feature>
<organism evidence="7 8">
    <name type="scientific">Ladona fulva</name>
    <name type="common">Scarce chaser dragonfly</name>
    <name type="synonym">Libellula fulva</name>
    <dbReference type="NCBI Taxonomy" id="123851"/>
    <lineage>
        <taxon>Eukaryota</taxon>
        <taxon>Metazoa</taxon>
        <taxon>Ecdysozoa</taxon>
        <taxon>Arthropoda</taxon>
        <taxon>Hexapoda</taxon>
        <taxon>Insecta</taxon>
        <taxon>Pterygota</taxon>
        <taxon>Palaeoptera</taxon>
        <taxon>Odonata</taxon>
        <taxon>Epiprocta</taxon>
        <taxon>Anisoptera</taxon>
        <taxon>Libelluloidea</taxon>
        <taxon>Libellulidae</taxon>
        <taxon>Ladona</taxon>
    </lineage>
</organism>
<dbReference type="AlphaFoldDB" id="A0A8K0NUC7"/>
<dbReference type="EMBL" id="KZ308128">
    <property type="protein sequence ID" value="KAG8222288.1"/>
    <property type="molecule type" value="Genomic_DNA"/>
</dbReference>
<dbReference type="InterPro" id="IPR043504">
    <property type="entry name" value="Peptidase_S1_PA_chymotrypsin"/>
</dbReference>
<dbReference type="SUPFAM" id="SSF50494">
    <property type="entry name" value="Trypsin-like serine proteases"/>
    <property type="match status" value="1"/>
</dbReference>
<evidence type="ECO:0000256" key="1">
    <source>
        <dbReference type="ARBA" id="ARBA00007664"/>
    </source>
</evidence>
<dbReference type="InterPro" id="IPR009003">
    <property type="entry name" value="Peptidase_S1_PA"/>
</dbReference>
<dbReference type="SMART" id="SM00020">
    <property type="entry name" value="Tryp_SPc"/>
    <property type="match status" value="1"/>
</dbReference>
<comment type="caution">
    <text evidence="7">The sequence shown here is derived from an EMBL/GenBank/DDBJ whole genome shotgun (WGS) entry which is preliminary data.</text>
</comment>
<evidence type="ECO:0000313" key="7">
    <source>
        <dbReference type="EMBL" id="KAG8222288.1"/>
    </source>
</evidence>
<keyword evidence="8" id="KW-1185">Reference proteome</keyword>
<dbReference type="PANTHER" id="PTHR24276:SF98">
    <property type="entry name" value="FI18310P1-RELATED"/>
    <property type="match status" value="1"/>
</dbReference>
<evidence type="ECO:0000256" key="4">
    <source>
        <dbReference type="ARBA" id="ARBA00022825"/>
    </source>
</evidence>
<dbReference type="InterPro" id="IPR050430">
    <property type="entry name" value="Peptidase_S1"/>
</dbReference>
<name>A0A8K0NUC7_LADFU</name>
<gene>
    <name evidence="7" type="ORF">J437_LFUL003269</name>
</gene>
<dbReference type="GO" id="GO:0004252">
    <property type="term" value="F:serine-type endopeptidase activity"/>
    <property type="evidence" value="ECO:0007669"/>
    <property type="project" value="InterPro"/>
</dbReference>
<keyword evidence="4" id="KW-0720">Serine protease</keyword>
<dbReference type="PROSITE" id="PS50240">
    <property type="entry name" value="TRYPSIN_DOM"/>
    <property type="match status" value="1"/>
</dbReference>
<accession>A0A8K0NUC7</accession>
<dbReference type="Pfam" id="PF00089">
    <property type="entry name" value="Trypsin"/>
    <property type="match status" value="2"/>
</dbReference>
<dbReference type="Proteomes" id="UP000792457">
    <property type="component" value="Unassembled WGS sequence"/>
</dbReference>
<dbReference type="InterPro" id="IPR001314">
    <property type="entry name" value="Peptidase_S1A"/>
</dbReference>
<dbReference type="CDD" id="cd00190">
    <property type="entry name" value="Tryp_SPc"/>
    <property type="match status" value="1"/>
</dbReference>
<evidence type="ECO:0000256" key="3">
    <source>
        <dbReference type="ARBA" id="ARBA00022801"/>
    </source>
</evidence>
<dbReference type="Gene3D" id="2.40.10.10">
    <property type="entry name" value="Trypsin-like serine proteases"/>
    <property type="match status" value="3"/>
</dbReference>